<evidence type="ECO:0000256" key="4">
    <source>
        <dbReference type="ARBA" id="ARBA00022645"/>
    </source>
</evidence>
<dbReference type="GO" id="GO:0006508">
    <property type="term" value="P:proteolysis"/>
    <property type="evidence" value="ECO:0007669"/>
    <property type="project" value="UniProtKB-KW"/>
</dbReference>
<dbReference type="SUPFAM" id="SSF53474">
    <property type="entry name" value="alpha/beta-Hydrolases"/>
    <property type="match status" value="1"/>
</dbReference>
<dbReference type="EC" id="3.4.16.-" evidence="8"/>
<dbReference type="Gene3D" id="3.40.50.1820">
    <property type="entry name" value="alpha/beta hydrolase"/>
    <property type="match status" value="1"/>
</dbReference>
<dbReference type="Gene3D" id="3.40.50.11320">
    <property type="match status" value="1"/>
</dbReference>
<dbReference type="GO" id="GO:0004185">
    <property type="term" value="F:serine-type carboxypeptidase activity"/>
    <property type="evidence" value="ECO:0007669"/>
    <property type="project" value="UniProtKB-UniRule"/>
</dbReference>
<keyword evidence="4 8" id="KW-0121">Carboxypeptidase</keyword>
<protein>
    <recommendedName>
        <fullName evidence="8">Carboxypeptidase</fullName>
        <ecNumber evidence="8">3.4.16.-</ecNumber>
    </recommendedName>
</protein>
<evidence type="ECO:0000256" key="7">
    <source>
        <dbReference type="ARBA" id="ARBA00023180"/>
    </source>
</evidence>
<evidence type="ECO:0000256" key="5">
    <source>
        <dbReference type="ARBA" id="ARBA00022670"/>
    </source>
</evidence>
<evidence type="ECO:0000256" key="6">
    <source>
        <dbReference type="ARBA" id="ARBA00022801"/>
    </source>
</evidence>
<dbReference type="Pfam" id="PF00450">
    <property type="entry name" value="Peptidase_S10"/>
    <property type="match status" value="1"/>
</dbReference>
<evidence type="ECO:0000256" key="1">
    <source>
        <dbReference type="ARBA" id="ARBA00004613"/>
    </source>
</evidence>
<evidence type="ECO:0000256" key="8">
    <source>
        <dbReference type="RuleBase" id="RU361156"/>
    </source>
</evidence>
<dbReference type="InParanoid" id="A0A7N2M3D3"/>
<keyword evidence="10" id="KW-1185">Reference proteome</keyword>
<dbReference type="PANTHER" id="PTHR11802">
    <property type="entry name" value="SERINE PROTEASE FAMILY S10 SERINE CARBOXYPEPTIDASE"/>
    <property type="match status" value="1"/>
</dbReference>
<dbReference type="InterPro" id="IPR029058">
    <property type="entry name" value="AB_hydrolase_fold"/>
</dbReference>
<proteinExistence type="inferred from homology"/>
<organism evidence="9 10">
    <name type="scientific">Quercus lobata</name>
    <name type="common">Valley oak</name>
    <dbReference type="NCBI Taxonomy" id="97700"/>
    <lineage>
        <taxon>Eukaryota</taxon>
        <taxon>Viridiplantae</taxon>
        <taxon>Streptophyta</taxon>
        <taxon>Embryophyta</taxon>
        <taxon>Tracheophyta</taxon>
        <taxon>Spermatophyta</taxon>
        <taxon>Magnoliopsida</taxon>
        <taxon>eudicotyledons</taxon>
        <taxon>Gunneridae</taxon>
        <taxon>Pentapetalae</taxon>
        <taxon>rosids</taxon>
        <taxon>fabids</taxon>
        <taxon>Fagales</taxon>
        <taxon>Fagaceae</taxon>
        <taxon>Quercus</taxon>
    </lineage>
</organism>
<dbReference type="AlphaFoldDB" id="A0A7N2M3D3"/>
<keyword evidence="3" id="KW-0964">Secreted</keyword>
<dbReference type="Proteomes" id="UP000594261">
    <property type="component" value="Chromosome 7"/>
</dbReference>
<dbReference type="Gene3D" id="6.10.250.940">
    <property type="match status" value="1"/>
</dbReference>
<name>A0A7N2M3D3_QUELO</name>
<dbReference type="InterPro" id="IPR001563">
    <property type="entry name" value="Peptidase_S10"/>
</dbReference>
<dbReference type="FunFam" id="3.40.50.1820:FF:000453">
    <property type="entry name" value="Carboxypeptidase"/>
    <property type="match status" value="1"/>
</dbReference>
<dbReference type="PROSITE" id="PS00131">
    <property type="entry name" value="CARBOXYPEPT_SER_SER"/>
    <property type="match status" value="1"/>
</dbReference>
<dbReference type="EnsemblPlants" id="QL07p011817:mrna">
    <property type="protein sequence ID" value="QL07p011817:mrna"/>
    <property type="gene ID" value="QL07p011817"/>
</dbReference>
<dbReference type="InterPro" id="IPR033124">
    <property type="entry name" value="Ser_caboxypep_his_AS"/>
</dbReference>
<dbReference type="InterPro" id="IPR018202">
    <property type="entry name" value="Ser_caboxypep_ser_AS"/>
</dbReference>
<keyword evidence="7" id="KW-0325">Glycoprotein</keyword>
<sequence>MAHHSNSSAQVFDGVEGITDRSSTCTAATAANKSNSLLSETEEQELLFSLSSSRLIMHYSQQWIVMGIIICASFVHTFVPVEPHPIADKITSLPGQPQVSFQQFSGYITIDEKQQRALFYYFVEAEGQPASKPLVLWLNGGPGCSSFGAGAFLEHGPFTVKGDNLVRNEYSWNKEANMLYLESPAGVGFSYSANKSFYTYVNDEITARDNLIFLQRWFAKYPEYRDKDFFIAGESYAGHYVPQLAQLIIQSNVKINLKGIAVGNALLDYYSFITSPGEYYWSHGLISDADYQLFTEVCNGSEIMSGSINREVSTACYNASEELYAQLARTTGIDLYGVISDVCLSPVKSQIDKLHEHLLSRIQNLSSLHSKQEALSQQQLKAKELICGEGITHNYFNRKDVQKALHAQLLGVQQWTLCSDVLQYDFANREILTIRVVGSLVKIGIRALVYSGDQDATIPFTGSRTLANELAKELGLKTTEPYRPWFEGEQVGGWTQVYGNNQLSFASIRGASHTAPSTQPARSFSLFKAFLSGKPLPNA</sequence>
<evidence type="ECO:0000313" key="9">
    <source>
        <dbReference type="EnsemblPlants" id="QL07p011817:mrna"/>
    </source>
</evidence>
<dbReference type="EMBL" id="LRBV02000007">
    <property type="status" value="NOT_ANNOTATED_CDS"/>
    <property type="molecule type" value="Genomic_DNA"/>
</dbReference>
<evidence type="ECO:0000256" key="3">
    <source>
        <dbReference type="ARBA" id="ARBA00022525"/>
    </source>
</evidence>
<dbReference type="PRINTS" id="PR00724">
    <property type="entry name" value="CRBOXYPTASEC"/>
</dbReference>
<comment type="similarity">
    <text evidence="2 8">Belongs to the peptidase S10 family.</text>
</comment>
<dbReference type="GO" id="GO:0005773">
    <property type="term" value="C:vacuole"/>
    <property type="evidence" value="ECO:0007669"/>
    <property type="project" value="TreeGrafter"/>
</dbReference>
<dbReference type="OMA" id="WRICRFR"/>
<dbReference type="PROSITE" id="PS00560">
    <property type="entry name" value="CARBOXYPEPT_SER_HIS"/>
    <property type="match status" value="1"/>
</dbReference>
<reference evidence="9" key="2">
    <citation type="submission" date="2021-01" db="UniProtKB">
        <authorList>
            <consortium name="EnsemblPlants"/>
        </authorList>
    </citation>
    <scope>IDENTIFICATION</scope>
</reference>
<keyword evidence="5 8" id="KW-0645">Protease</keyword>
<dbReference type="PANTHER" id="PTHR11802:SF281">
    <property type="entry name" value="CARBOXYPEPTIDASE"/>
    <property type="match status" value="1"/>
</dbReference>
<comment type="subcellular location">
    <subcellularLocation>
        <location evidence="1">Secreted</location>
    </subcellularLocation>
</comment>
<reference evidence="9 10" key="1">
    <citation type="journal article" date="2016" name="G3 (Bethesda)">
        <title>First Draft Assembly and Annotation of the Genome of a California Endemic Oak Quercus lobata Nee (Fagaceae).</title>
        <authorList>
            <person name="Sork V.L."/>
            <person name="Fitz-Gibbon S.T."/>
            <person name="Puiu D."/>
            <person name="Crepeau M."/>
            <person name="Gugger P.F."/>
            <person name="Sherman R."/>
            <person name="Stevens K."/>
            <person name="Langley C.H."/>
            <person name="Pellegrini M."/>
            <person name="Salzberg S.L."/>
        </authorList>
    </citation>
    <scope>NUCLEOTIDE SEQUENCE [LARGE SCALE GENOMIC DNA]</scope>
    <source>
        <strain evidence="9 10">cv. SW786</strain>
    </source>
</reference>
<dbReference type="GO" id="GO:0005576">
    <property type="term" value="C:extracellular region"/>
    <property type="evidence" value="ECO:0007669"/>
    <property type="project" value="UniProtKB-SubCell"/>
</dbReference>
<evidence type="ECO:0000256" key="2">
    <source>
        <dbReference type="ARBA" id="ARBA00009431"/>
    </source>
</evidence>
<accession>A0A7N2M3D3</accession>
<evidence type="ECO:0000313" key="10">
    <source>
        <dbReference type="Proteomes" id="UP000594261"/>
    </source>
</evidence>
<keyword evidence="6 8" id="KW-0378">Hydrolase</keyword>
<dbReference type="Gramene" id="QL07p011817:mrna">
    <property type="protein sequence ID" value="QL07p011817:mrna"/>
    <property type="gene ID" value="QL07p011817"/>
</dbReference>